<name>A0A0B2X5A7_METAS</name>
<dbReference type="GeneID" id="63735015"/>
<reference evidence="1 2" key="1">
    <citation type="journal article" date="2014" name="Proc. Natl. Acad. Sci. U.S.A.">
        <title>Trajectory and genomic determinants of fungal-pathogen speciation and host adaptation.</title>
        <authorList>
            <person name="Hu X."/>
            <person name="Xiao G."/>
            <person name="Zheng P."/>
            <person name="Shang Y."/>
            <person name="Su Y."/>
            <person name="Zhang X."/>
            <person name="Liu X."/>
            <person name="Zhan S."/>
            <person name="St Leger R.J."/>
            <person name="Wang C."/>
        </authorList>
    </citation>
    <scope>NUCLEOTIDE SEQUENCE [LARGE SCALE GENOMIC DNA]</scope>
    <source>
        <strain evidence="1 2">ARSEF 1941</strain>
    </source>
</reference>
<evidence type="ECO:0008006" key="3">
    <source>
        <dbReference type="Google" id="ProtNLM"/>
    </source>
</evidence>
<dbReference type="STRING" id="1081103.A0A0B2X5A7"/>
<dbReference type="InterPro" id="IPR021848">
    <property type="entry name" value="HODM_asu-like"/>
</dbReference>
<organism evidence="1 2">
    <name type="scientific">Metarhizium album (strain ARSEF 1941)</name>
    <dbReference type="NCBI Taxonomy" id="1081103"/>
    <lineage>
        <taxon>Eukaryota</taxon>
        <taxon>Fungi</taxon>
        <taxon>Dikarya</taxon>
        <taxon>Ascomycota</taxon>
        <taxon>Pezizomycotina</taxon>
        <taxon>Sordariomycetes</taxon>
        <taxon>Hypocreomycetidae</taxon>
        <taxon>Hypocreales</taxon>
        <taxon>Clavicipitaceae</taxon>
        <taxon>Metarhizium</taxon>
    </lineage>
</organism>
<comment type="caution">
    <text evidence="1">The sequence shown here is derived from an EMBL/GenBank/DDBJ whole genome shotgun (WGS) entry which is preliminary data.</text>
</comment>
<sequence length="384" mass="42858">MSASFGGGGGGGFKPWASPSDRNSIIGLCVALAFITAICRLVRNSRAATKPQANAGAGSREKPVPDGRLTKMEIEPLEEFDWKTTEPVRYLPIKPVFHITMALQQDTPSNLITIDSDYLDRVTLRRSLIDEKGHAVHGCLPRGKEAVTELYAYLLRDYLPARYPTMFRLRPDGTMFENTVTGKTFPTQSPDDADAALRSLGETVEEDLFLLHETPNGHLCVAFMCCFPSGFDPSKKFGNLLKDIHAPVPAYSKIEASMERFFSKLQVGKSVKRLNWSVQTHNNLYALENHIKDNAAEVSPQDTVDINQTYFRVELQTLTRLPRTQAVLFSFKTYLYGIRQIKEQGSGPELADAIEGLQSGNAPGMWRYKSAVRWGEPVCDYLRS</sequence>
<dbReference type="HOGENOM" id="CLU_025462_2_0_1"/>
<dbReference type="AlphaFoldDB" id="A0A0B2X5A7"/>
<proteinExistence type="predicted"/>
<dbReference type="Pfam" id="PF11927">
    <property type="entry name" value="HODM_asu-like"/>
    <property type="match status" value="1"/>
</dbReference>
<dbReference type="Proteomes" id="UP000030816">
    <property type="component" value="Unassembled WGS sequence"/>
</dbReference>
<protein>
    <recommendedName>
        <fullName evidence="3">HRQ family protein 2</fullName>
    </recommendedName>
</protein>
<keyword evidence="2" id="KW-1185">Reference proteome</keyword>
<accession>A0A0B2X5A7</accession>
<dbReference type="EMBL" id="AZHE01000001">
    <property type="protein sequence ID" value="KHO01559.1"/>
    <property type="molecule type" value="Genomic_DNA"/>
</dbReference>
<dbReference type="OrthoDB" id="5043642at2759"/>
<gene>
    <name evidence="1" type="ORF">MAM_00560</name>
</gene>
<evidence type="ECO:0000313" key="1">
    <source>
        <dbReference type="EMBL" id="KHO01559.1"/>
    </source>
</evidence>
<evidence type="ECO:0000313" key="2">
    <source>
        <dbReference type="Proteomes" id="UP000030816"/>
    </source>
</evidence>
<dbReference type="RefSeq" id="XP_040682624.1">
    <property type="nucleotide sequence ID" value="XM_040819359.1"/>
</dbReference>